<organism evidence="2 3">
    <name type="scientific">Trichonephila clavipes</name>
    <name type="common">Golden silk orbweaver</name>
    <name type="synonym">Nephila clavipes</name>
    <dbReference type="NCBI Taxonomy" id="2585209"/>
    <lineage>
        <taxon>Eukaryota</taxon>
        <taxon>Metazoa</taxon>
        <taxon>Ecdysozoa</taxon>
        <taxon>Arthropoda</taxon>
        <taxon>Chelicerata</taxon>
        <taxon>Arachnida</taxon>
        <taxon>Araneae</taxon>
        <taxon>Araneomorphae</taxon>
        <taxon>Entelegynae</taxon>
        <taxon>Araneoidea</taxon>
        <taxon>Nephilidae</taxon>
        <taxon>Trichonephila</taxon>
    </lineage>
</organism>
<dbReference type="AlphaFoldDB" id="A0A8X6RQ70"/>
<feature type="region of interest" description="Disordered" evidence="1">
    <location>
        <begin position="48"/>
        <end position="69"/>
    </location>
</feature>
<proteinExistence type="predicted"/>
<comment type="caution">
    <text evidence="2">The sequence shown here is derived from an EMBL/GenBank/DDBJ whole genome shotgun (WGS) entry which is preliminary data.</text>
</comment>
<evidence type="ECO:0000256" key="1">
    <source>
        <dbReference type="SAM" id="MobiDB-lite"/>
    </source>
</evidence>
<keyword evidence="3" id="KW-1185">Reference proteome</keyword>
<name>A0A8X6RQ70_TRICX</name>
<dbReference type="Proteomes" id="UP000887159">
    <property type="component" value="Unassembled WGS sequence"/>
</dbReference>
<sequence length="69" mass="7711">MRIASDRDTEHETVGVAIELLLPVRGMALWRCLHFKDRDDSADLYAKNEKSLGVGEPPNPSSGPRNFET</sequence>
<gene>
    <name evidence="2" type="ORF">TNCV_1501031</name>
</gene>
<accession>A0A8X6RQ70</accession>
<evidence type="ECO:0000313" key="3">
    <source>
        <dbReference type="Proteomes" id="UP000887159"/>
    </source>
</evidence>
<reference evidence="2" key="1">
    <citation type="submission" date="2020-08" db="EMBL/GenBank/DDBJ databases">
        <title>Multicomponent nature underlies the extraordinary mechanical properties of spider dragline silk.</title>
        <authorList>
            <person name="Kono N."/>
            <person name="Nakamura H."/>
            <person name="Mori M."/>
            <person name="Yoshida Y."/>
            <person name="Ohtoshi R."/>
            <person name="Malay A.D."/>
            <person name="Moran D.A.P."/>
            <person name="Tomita M."/>
            <person name="Numata K."/>
            <person name="Arakawa K."/>
        </authorList>
    </citation>
    <scope>NUCLEOTIDE SEQUENCE</scope>
</reference>
<evidence type="ECO:0000313" key="2">
    <source>
        <dbReference type="EMBL" id="GFX98525.1"/>
    </source>
</evidence>
<dbReference type="EMBL" id="BMAU01021203">
    <property type="protein sequence ID" value="GFX98525.1"/>
    <property type="molecule type" value="Genomic_DNA"/>
</dbReference>
<protein>
    <submittedName>
        <fullName evidence="2">Uncharacterized protein</fullName>
    </submittedName>
</protein>